<keyword evidence="3 6" id="KW-0687">Ribonucleoprotein</keyword>
<feature type="domain" description="S5 DRBM" evidence="9">
    <location>
        <begin position="70"/>
        <end position="133"/>
    </location>
</feature>
<dbReference type="Pfam" id="PF00333">
    <property type="entry name" value="Ribosomal_S5"/>
    <property type="match status" value="1"/>
</dbReference>
<dbReference type="InterPro" id="IPR005324">
    <property type="entry name" value="Ribosomal_uS5_C"/>
</dbReference>
<dbReference type="InterPro" id="IPR000851">
    <property type="entry name" value="Ribosomal_uS5"/>
</dbReference>
<evidence type="ECO:0000256" key="8">
    <source>
        <dbReference type="SAM" id="MobiDB-lite"/>
    </source>
</evidence>
<proteinExistence type="inferred from homology"/>
<evidence type="ECO:0000256" key="6">
    <source>
        <dbReference type="PROSITE-ProRule" id="PRU00268"/>
    </source>
</evidence>
<dbReference type="Proteomes" id="UP001516464">
    <property type="component" value="Unassembled WGS sequence"/>
</dbReference>
<evidence type="ECO:0000313" key="11">
    <source>
        <dbReference type="Proteomes" id="UP001516464"/>
    </source>
</evidence>
<keyword evidence="11" id="KW-1185">Reference proteome</keyword>
<dbReference type="GO" id="GO:0005840">
    <property type="term" value="C:ribosome"/>
    <property type="evidence" value="ECO:0007669"/>
    <property type="project" value="UniProtKB-KW"/>
</dbReference>
<dbReference type="NCBIfam" id="TIGR01020">
    <property type="entry name" value="uS5_euk_arch"/>
    <property type="match status" value="1"/>
</dbReference>
<sequence>MQATKGRSSTKDESKPNTRQRSQAPEKEWIPCTKLGILVKEGKIGLEEIMKQSKKIKEPEIVDYLCGDTLQHKVIANNSVQKQTKAGQRTRMKAVVVVGTSNGYLGIGSKSAKEASKAIAGALARAKCKIKPIAMGHWSGSYSSTHTVPVKASGKVSSVSIRLIPAPKGTGLVAGEVPKIILKLAGIKDVYTHSVGRTSTKENFAYATVRALQNASNFFRPCEWKEPTPEKDIMIKHSRVISDYEKKMKL</sequence>
<comment type="caution">
    <text evidence="10">The sequence shown here is derived from an EMBL/GenBank/DDBJ whole genome shotgun (WGS) entry which is preliminary data.</text>
</comment>
<evidence type="ECO:0000256" key="4">
    <source>
        <dbReference type="ARBA" id="ARBA00035255"/>
    </source>
</evidence>
<dbReference type="InterPro" id="IPR005711">
    <property type="entry name" value="Ribosomal_uS5_euk/arc"/>
</dbReference>
<evidence type="ECO:0000259" key="9">
    <source>
        <dbReference type="PROSITE" id="PS50881"/>
    </source>
</evidence>
<protein>
    <recommendedName>
        <fullName evidence="4">Small ribosomal subunit protein uS5</fullName>
    </recommendedName>
    <alternativeName>
        <fullName evidence="5">40S ribosomal protein S2</fullName>
    </alternativeName>
</protein>
<reference evidence="10 11" key="1">
    <citation type="submission" date="2019-01" db="EMBL/GenBank/DDBJ databases">
        <title>Genomes sequencing and comparative genomics of infectious freshwater microsporidia, Cucumispora dikerogammari and Thelohania contejeani.</title>
        <authorList>
            <person name="Cormier A."/>
            <person name="Giraud I."/>
            <person name="Wattier R."/>
            <person name="Teixeira M."/>
            <person name="Grandjean F."/>
            <person name="Rigaud T."/>
            <person name="Cordaux R."/>
        </authorList>
    </citation>
    <scope>NUCLEOTIDE SEQUENCE [LARGE SCALE GENOMIC DNA]</scope>
    <source>
        <strain evidence="10">T1</strain>
        <tissue evidence="10">Spores</tissue>
    </source>
</reference>
<organism evidence="10 11">
    <name type="scientific">Astathelohania contejeani</name>
    <dbReference type="NCBI Taxonomy" id="164912"/>
    <lineage>
        <taxon>Eukaryota</taxon>
        <taxon>Fungi</taxon>
        <taxon>Fungi incertae sedis</taxon>
        <taxon>Microsporidia</taxon>
        <taxon>Astathelohaniidae</taxon>
        <taxon>Astathelohania</taxon>
    </lineage>
</organism>
<evidence type="ECO:0000256" key="5">
    <source>
        <dbReference type="ARBA" id="ARBA00035407"/>
    </source>
</evidence>
<dbReference type="EMBL" id="SBIQ01000055">
    <property type="protein sequence ID" value="KAF7683750.1"/>
    <property type="molecule type" value="Genomic_DNA"/>
</dbReference>
<evidence type="ECO:0000256" key="1">
    <source>
        <dbReference type="ARBA" id="ARBA00008945"/>
    </source>
</evidence>
<dbReference type="Gene3D" id="3.30.160.20">
    <property type="match status" value="1"/>
</dbReference>
<evidence type="ECO:0000256" key="3">
    <source>
        <dbReference type="ARBA" id="ARBA00023274"/>
    </source>
</evidence>
<dbReference type="Pfam" id="PF03719">
    <property type="entry name" value="Ribosomal_S5_C"/>
    <property type="match status" value="1"/>
</dbReference>
<dbReference type="SUPFAM" id="SSF54211">
    <property type="entry name" value="Ribosomal protein S5 domain 2-like"/>
    <property type="match status" value="1"/>
</dbReference>
<name>A0ABQ7HZW2_9MICR</name>
<dbReference type="PROSITE" id="PS50881">
    <property type="entry name" value="S5_DSRBD"/>
    <property type="match status" value="1"/>
</dbReference>
<accession>A0ABQ7HZW2</accession>
<dbReference type="SUPFAM" id="SSF54768">
    <property type="entry name" value="dsRNA-binding domain-like"/>
    <property type="match status" value="1"/>
</dbReference>
<feature type="region of interest" description="Disordered" evidence="8">
    <location>
        <begin position="1"/>
        <end position="26"/>
    </location>
</feature>
<gene>
    <name evidence="10" type="primary">RpS2</name>
    <name evidence="10" type="ORF">TCON_1045</name>
</gene>
<comment type="similarity">
    <text evidence="1 7">Belongs to the universal ribosomal protein uS5 family.</text>
</comment>
<dbReference type="Gene3D" id="3.30.230.10">
    <property type="match status" value="1"/>
</dbReference>
<evidence type="ECO:0000256" key="2">
    <source>
        <dbReference type="ARBA" id="ARBA00022980"/>
    </source>
</evidence>
<dbReference type="PANTHER" id="PTHR13718">
    <property type="entry name" value="RIBOSOMAL S SUBUNIT"/>
    <property type="match status" value="1"/>
</dbReference>
<dbReference type="PANTHER" id="PTHR13718:SF4">
    <property type="entry name" value="40S RIBOSOMAL PROTEIN S2"/>
    <property type="match status" value="1"/>
</dbReference>
<dbReference type="InterPro" id="IPR014721">
    <property type="entry name" value="Ribsml_uS5_D2-typ_fold_subgr"/>
</dbReference>
<dbReference type="InterPro" id="IPR013810">
    <property type="entry name" value="Ribosomal_uS5_N"/>
</dbReference>
<dbReference type="InterPro" id="IPR020568">
    <property type="entry name" value="Ribosomal_Su5_D2-typ_SF"/>
</dbReference>
<keyword evidence="2 6" id="KW-0689">Ribosomal protein</keyword>
<evidence type="ECO:0000313" key="10">
    <source>
        <dbReference type="EMBL" id="KAF7683750.1"/>
    </source>
</evidence>
<evidence type="ECO:0000256" key="7">
    <source>
        <dbReference type="RuleBase" id="RU003823"/>
    </source>
</evidence>